<dbReference type="PROSITE" id="PS51450">
    <property type="entry name" value="LRR"/>
    <property type="match status" value="2"/>
</dbReference>
<reference evidence="8" key="1">
    <citation type="submission" date="2022-03" db="EMBL/GenBank/DDBJ databases">
        <authorList>
            <person name="Martin C."/>
        </authorList>
    </citation>
    <scope>NUCLEOTIDE SEQUENCE</scope>
</reference>
<evidence type="ECO:0000256" key="6">
    <source>
        <dbReference type="SAM" id="SignalP"/>
    </source>
</evidence>
<keyword evidence="5" id="KW-0812">Transmembrane</keyword>
<evidence type="ECO:0000256" key="2">
    <source>
        <dbReference type="ARBA" id="ARBA00022729"/>
    </source>
</evidence>
<dbReference type="SUPFAM" id="SSF48726">
    <property type="entry name" value="Immunoglobulin"/>
    <property type="match status" value="1"/>
</dbReference>
<dbReference type="InterPro" id="IPR013783">
    <property type="entry name" value="Ig-like_fold"/>
</dbReference>
<feature type="signal peptide" evidence="6">
    <location>
        <begin position="1"/>
        <end position="24"/>
    </location>
</feature>
<dbReference type="InterPro" id="IPR050541">
    <property type="entry name" value="LRR_TM_domain-containing"/>
</dbReference>
<dbReference type="InterPro" id="IPR001611">
    <property type="entry name" value="Leu-rich_rpt"/>
</dbReference>
<keyword evidence="9" id="KW-1185">Reference proteome</keyword>
<keyword evidence="5" id="KW-0472">Membrane</keyword>
<dbReference type="InterPro" id="IPR003599">
    <property type="entry name" value="Ig_sub"/>
</dbReference>
<dbReference type="SUPFAM" id="SSF52058">
    <property type="entry name" value="L domain-like"/>
    <property type="match status" value="1"/>
</dbReference>
<dbReference type="GO" id="GO:0005886">
    <property type="term" value="C:plasma membrane"/>
    <property type="evidence" value="ECO:0007669"/>
    <property type="project" value="TreeGrafter"/>
</dbReference>
<dbReference type="InterPro" id="IPR003591">
    <property type="entry name" value="Leu-rich_rpt_typical-subtyp"/>
</dbReference>
<dbReference type="Gene3D" id="3.80.10.10">
    <property type="entry name" value="Ribonuclease Inhibitor"/>
    <property type="match status" value="2"/>
</dbReference>
<comment type="caution">
    <text evidence="8">The sequence shown here is derived from an EMBL/GenBank/DDBJ whole genome shotgun (WGS) entry which is preliminary data.</text>
</comment>
<dbReference type="Gene3D" id="1.20.120.20">
    <property type="entry name" value="Apolipoprotein"/>
    <property type="match status" value="1"/>
</dbReference>
<protein>
    <recommendedName>
        <fullName evidence="7">Ig-like domain-containing protein</fullName>
    </recommendedName>
</protein>
<keyword evidence="5" id="KW-1133">Transmembrane helix</keyword>
<dbReference type="PANTHER" id="PTHR24369">
    <property type="entry name" value="ANTIGEN BSP, PUTATIVE-RELATED"/>
    <property type="match status" value="1"/>
</dbReference>
<dbReference type="InterPro" id="IPR007110">
    <property type="entry name" value="Ig-like_dom"/>
</dbReference>
<dbReference type="InterPro" id="IPR036179">
    <property type="entry name" value="Ig-like_dom_sf"/>
</dbReference>
<feature type="domain" description="Ig-like" evidence="7">
    <location>
        <begin position="284"/>
        <end position="398"/>
    </location>
</feature>
<dbReference type="SMART" id="SM00369">
    <property type="entry name" value="LRR_TYP"/>
    <property type="match status" value="6"/>
</dbReference>
<dbReference type="EMBL" id="CAIIXF020000001">
    <property type="protein sequence ID" value="CAH1775010.1"/>
    <property type="molecule type" value="Genomic_DNA"/>
</dbReference>
<evidence type="ECO:0000313" key="8">
    <source>
        <dbReference type="EMBL" id="CAH1775010.1"/>
    </source>
</evidence>
<evidence type="ECO:0000256" key="3">
    <source>
        <dbReference type="ARBA" id="ARBA00022737"/>
    </source>
</evidence>
<sequence length="635" mass="71765">MAIMPIKICTFNYFLVFLLIPVNACPDECFCAKTSVSCTNGLSESWTDLLLSIWKSQIHKLDIHGANFHSINKLWMLPNIRHIHLLNNHISQIDEFTFIGLVHLKSLQLSQNTIDNLRSDVFQDLDNLASLNLSHNSLTKIPNGIFLRKSHLTHIDLSHNMIIQIGADLFNGLTSLTHLDISYNKINVISPTAFNTLINMKVLHMCDNQLVHLHEQAMINLNNLTHLHLENNPWNCQCGLNWIIRDLHNHAYYKNRQRMICNQPLVLQGTPIEQLEFDELTCQPPIILNITQNITVSHLQDVTLWCNASGEPTPGVYWTTPMGQILVHPSHAMWLPPELYIHKGQHAFAGARSYFKSEATVQKDGSLVISQIRNYFAGQFTCTAINPSGYVNETIFVTQKSTISEIFMINMILAAGSAGICIVLTLIYGGICLCLEACLKKNKKMFDLPDIIIDDSECGEHTPLHSPAPCQHSPFWIQSLRASPQKYGGNTPLATSDSEEEIDGAVKLKLRQSLEEARRQLRIEVDRRMTMARSQMKEVKIQMKDLKQSGSQYIHKLGENSRYKLQTIRASSRQYGQRMREGVVLGVEQVKHHIHSMKELCGTGDISHTISIASMTNVDTEVQSHVVVTKTETVV</sequence>
<dbReference type="PANTHER" id="PTHR24369:SF210">
    <property type="entry name" value="CHAOPTIN-RELATED"/>
    <property type="match status" value="1"/>
</dbReference>
<proteinExistence type="predicted"/>
<dbReference type="Pfam" id="PF13855">
    <property type="entry name" value="LRR_8"/>
    <property type="match status" value="1"/>
</dbReference>
<dbReference type="SMART" id="SM00409">
    <property type="entry name" value="IG"/>
    <property type="match status" value="1"/>
</dbReference>
<keyword evidence="4" id="KW-1015">Disulfide bond</keyword>
<feature type="transmembrane region" description="Helical" evidence="5">
    <location>
        <begin position="407"/>
        <end position="435"/>
    </location>
</feature>
<evidence type="ECO:0000256" key="5">
    <source>
        <dbReference type="SAM" id="Phobius"/>
    </source>
</evidence>
<evidence type="ECO:0000259" key="7">
    <source>
        <dbReference type="PROSITE" id="PS50835"/>
    </source>
</evidence>
<keyword evidence="1" id="KW-0433">Leucine-rich repeat</keyword>
<evidence type="ECO:0000256" key="1">
    <source>
        <dbReference type="ARBA" id="ARBA00022614"/>
    </source>
</evidence>
<evidence type="ECO:0000256" key="4">
    <source>
        <dbReference type="ARBA" id="ARBA00023157"/>
    </source>
</evidence>
<gene>
    <name evidence="8" type="ORF">OFUS_LOCUS2369</name>
</gene>
<dbReference type="AlphaFoldDB" id="A0A8S4N3X6"/>
<dbReference type="OrthoDB" id="5954366at2759"/>
<keyword evidence="3" id="KW-0677">Repeat</keyword>
<dbReference type="Proteomes" id="UP000749559">
    <property type="component" value="Unassembled WGS sequence"/>
</dbReference>
<accession>A0A8S4N3X6</accession>
<keyword evidence="2 6" id="KW-0732">Signal</keyword>
<organism evidence="8 9">
    <name type="scientific">Owenia fusiformis</name>
    <name type="common">Polychaete worm</name>
    <dbReference type="NCBI Taxonomy" id="6347"/>
    <lineage>
        <taxon>Eukaryota</taxon>
        <taxon>Metazoa</taxon>
        <taxon>Spiralia</taxon>
        <taxon>Lophotrochozoa</taxon>
        <taxon>Annelida</taxon>
        <taxon>Polychaeta</taxon>
        <taxon>Sedentaria</taxon>
        <taxon>Canalipalpata</taxon>
        <taxon>Sabellida</taxon>
        <taxon>Oweniida</taxon>
        <taxon>Oweniidae</taxon>
        <taxon>Owenia</taxon>
    </lineage>
</organism>
<dbReference type="Pfam" id="PF13927">
    <property type="entry name" value="Ig_3"/>
    <property type="match status" value="1"/>
</dbReference>
<dbReference type="InterPro" id="IPR032675">
    <property type="entry name" value="LRR_dom_sf"/>
</dbReference>
<feature type="chain" id="PRO_5035903344" description="Ig-like domain-containing protein" evidence="6">
    <location>
        <begin position="25"/>
        <end position="635"/>
    </location>
</feature>
<name>A0A8S4N3X6_OWEFU</name>
<evidence type="ECO:0000313" key="9">
    <source>
        <dbReference type="Proteomes" id="UP000749559"/>
    </source>
</evidence>
<dbReference type="Gene3D" id="2.60.40.10">
    <property type="entry name" value="Immunoglobulins"/>
    <property type="match status" value="1"/>
</dbReference>
<dbReference type="PROSITE" id="PS50835">
    <property type="entry name" value="IG_LIKE"/>
    <property type="match status" value="1"/>
</dbReference>